<dbReference type="GO" id="GO:0016075">
    <property type="term" value="P:rRNA catabolic process"/>
    <property type="evidence" value="ECO:0007669"/>
    <property type="project" value="TreeGrafter"/>
</dbReference>
<evidence type="ECO:0000313" key="4">
    <source>
        <dbReference type="EMBL" id="AFZ24224.1"/>
    </source>
</evidence>
<comment type="function">
    <text evidence="3">Toxic component of a type II toxin-antitoxin (TA) system.</text>
</comment>
<organism evidence="4 5">
    <name type="scientific">Cylindrospermum stagnale PCC 7417</name>
    <dbReference type="NCBI Taxonomy" id="56107"/>
    <lineage>
        <taxon>Bacteria</taxon>
        <taxon>Bacillati</taxon>
        <taxon>Cyanobacteriota</taxon>
        <taxon>Cyanophyceae</taxon>
        <taxon>Nostocales</taxon>
        <taxon>Nostocaceae</taxon>
        <taxon>Cylindrospermum</taxon>
    </lineage>
</organism>
<dbReference type="GO" id="GO:0016787">
    <property type="term" value="F:hydrolase activity"/>
    <property type="evidence" value="ECO:0007669"/>
    <property type="project" value="UniProtKB-KW"/>
</dbReference>
<evidence type="ECO:0000256" key="3">
    <source>
        <dbReference type="PIRNR" id="PIRNR033490"/>
    </source>
</evidence>
<dbReference type="AlphaFoldDB" id="K9WWN2"/>
<dbReference type="Pfam" id="PF02452">
    <property type="entry name" value="PemK_toxin"/>
    <property type="match status" value="1"/>
</dbReference>
<proteinExistence type="inferred from homology"/>
<dbReference type="SUPFAM" id="SSF50118">
    <property type="entry name" value="Cell growth inhibitor/plasmid maintenance toxic component"/>
    <property type="match status" value="1"/>
</dbReference>
<keyword evidence="2" id="KW-1277">Toxin-antitoxin system</keyword>
<dbReference type="PANTHER" id="PTHR33988:SF2">
    <property type="entry name" value="ENDORIBONUCLEASE MAZF"/>
    <property type="match status" value="1"/>
</dbReference>
<evidence type="ECO:0000256" key="2">
    <source>
        <dbReference type="ARBA" id="ARBA00022649"/>
    </source>
</evidence>
<keyword evidence="3" id="KW-0540">Nuclease</keyword>
<dbReference type="OrthoDB" id="9793906at2"/>
<dbReference type="EC" id="3.1.-.-" evidence="3"/>
<dbReference type="HOGENOM" id="CLU_121823_1_1_3"/>
<sequence length="112" mass="12415">MQRGEIWWADLPTPVASEPGYRRPVLIIQSDEFNRSLIRTVIAAVLTTNLRLAEAPGNILVTTDETGLPQDSVVNVSQVITVDKSFLMEQVSQISDRLMVLVDEGLRLVLAL</sequence>
<dbReference type="PANTHER" id="PTHR33988">
    <property type="entry name" value="ENDORIBONUCLEASE MAZF-RELATED"/>
    <property type="match status" value="1"/>
</dbReference>
<protein>
    <recommendedName>
        <fullName evidence="3">mRNA interferase</fullName>
        <ecNumber evidence="3">3.1.-.-</ecNumber>
    </recommendedName>
</protein>
<evidence type="ECO:0000313" key="5">
    <source>
        <dbReference type="Proteomes" id="UP000010475"/>
    </source>
</evidence>
<dbReference type="InterPro" id="IPR003477">
    <property type="entry name" value="PemK-like"/>
</dbReference>
<dbReference type="Proteomes" id="UP000010475">
    <property type="component" value="Chromosome"/>
</dbReference>
<accession>K9WWN2</accession>
<dbReference type="Gene3D" id="2.30.30.110">
    <property type="match status" value="1"/>
</dbReference>
<reference evidence="4 5" key="1">
    <citation type="submission" date="2012-06" db="EMBL/GenBank/DDBJ databases">
        <title>Finished chromosome of genome of Cylindrospermum stagnale PCC 7417.</title>
        <authorList>
            <consortium name="US DOE Joint Genome Institute"/>
            <person name="Gugger M."/>
            <person name="Coursin T."/>
            <person name="Rippka R."/>
            <person name="Tandeau De Marsac N."/>
            <person name="Huntemann M."/>
            <person name="Wei C.-L."/>
            <person name="Han J."/>
            <person name="Detter J.C."/>
            <person name="Han C."/>
            <person name="Tapia R."/>
            <person name="Chen A."/>
            <person name="Kyrpides N."/>
            <person name="Mavromatis K."/>
            <person name="Markowitz V."/>
            <person name="Szeto E."/>
            <person name="Ivanova N."/>
            <person name="Pagani I."/>
            <person name="Pati A."/>
            <person name="Goodwin L."/>
            <person name="Nordberg H.P."/>
            <person name="Cantor M.N."/>
            <person name="Hua S.X."/>
            <person name="Woyke T."/>
            <person name="Kerfeld C.A."/>
        </authorList>
    </citation>
    <scope>NUCLEOTIDE SEQUENCE [LARGE SCALE GENOMIC DNA]</scope>
    <source>
        <strain evidence="4 5">PCC 7417</strain>
    </source>
</reference>
<dbReference type="STRING" id="56107.Cylst_1978"/>
<dbReference type="GO" id="GO:0003677">
    <property type="term" value="F:DNA binding"/>
    <property type="evidence" value="ECO:0007669"/>
    <property type="project" value="InterPro"/>
</dbReference>
<dbReference type="GO" id="GO:0004521">
    <property type="term" value="F:RNA endonuclease activity"/>
    <property type="evidence" value="ECO:0007669"/>
    <property type="project" value="TreeGrafter"/>
</dbReference>
<dbReference type="eggNOG" id="COG2337">
    <property type="taxonomic scope" value="Bacteria"/>
</dbReference>
<keyword evidence="3" id="KW-0255">Endonuclease</keyword>
<dbReference type="InterPro" id="IPR011067">
    <property type="entry name" value="Plasmid_toxin/cell-grow_inhib"/>
</dbReference>
<comment type="similarity">
    <text evidence="1 3">Belongs to the PemK/MazF family.</text>
</comment>
<dbReference type="RefSeq" id="WP_015207479.1">
    <property type="nucleotide sequence ID" value="NC_019757.1"/>
</dbReference>
<keyword evidence="5" id="KW-1185">Reference proteome</keyword>
<dbReference type="KEGG" id="csg:Cylst_1978"/>
<evidence type="ECO:0000256" key="1">
    <source>
        <dbReference type="ARBA" id="ARBA00007521"/>
    </source>
</evidence>
<dbReference type="PIRSF" id="PIRSF033490">
    <property type="entry name" value="MazF"/>
    <property type="match status" value="1"/>
</dbReference>
<dbReference type="GO" id="GO:0006402">
    <property type="term" value="P:mRNA catabolic process"/>
    <property type="evidence" value="ECO:0007669"/>
    <property type="project" value="TreeGrafter"/>
</dbReference>
<gene>
    <name evidence="4" type="ORF">Cylst_1978</name>
</gene>
<dbReference type="EMBL" id="CP003642">
    <property type="protein sequence ID" value="AFZ24224.1"/>
    <property type="molecule type" value="Genomic_DNA"/>
</dbReference>
<keyword evidence="3" id="KW-0378">Hydrolase</keyword>
<dbReference type="PATRIC" id="fig|56107.3.peg.2196"/>
<name>K9WWN2_9NOST</name>